<accession>A0ABV6LQC1</accession>
<gene>
    <name evidence="3" type="ORF">ACFFGV_13030</name>
</gene>
<organism evidence="3 4">
    <name type="scientific">Pontibacillus salicampi</name>
    <dbReference type="NCBI Taxonomy" id="1449801"/>
    <lineage>
        <taxon>Bacteria</taxon>
        <taxon>Bacillati</taxon>
        <taxon>Bacillota</taxon>
        <taxon>Bacilli</taxon>
        <taxon>Bacillales</taxon>
        <taxon>Bacillaceae</taxon>
        <taxon>Pontibacillus</taxon>
    </lineage>
</organism>
<dbReference type="InterPro" id="IPR005545">
    <property type="entry name" value="YCII"/>
</dbReference>
<dbReference type="EMBL" id="JBHLTP010000011">
    <property type="protein sequence ID" value="MFC0524492.1"/>
    <property type="molecule type" value="Genomic_DNA"/>
</dbReference>
<reference evidence="3 4" key="1">
    <citation type="submission" date="2024-09" db="EMBL/GenBank/DDBJ databases">
        <authorList>
            <person name="Sun Q."/>
            <person name="Mori K."/>
        </authorList>
    </citation>
    <scope>NUCLEOTIDE SEQUENCE [LARGE SCALE GENOMIC DNA]</scope>
    <source>
        <strain evidence="3 4">NCAIM B.02529</strain>
    </source>
</reference>
<dbReference type="SUPFAM" id="SSF54909">
    <property type="entry name" value="Dimeric alpha+beta barrel"/>
    <property type="match status" value="1"/>
</dbReference>
<evidence type="ECO:0000313" key="3">
    <source>
        <dbReference type="EMBL" id="MFC0524492.1"/>
    </source>
</evidence>
<dbReference type="Gene3D" id="3.30.70.1060">
    <property type="entry name" value="Dimeric alpha+beta barrel"/>
    <property type="match status" value="1"/>
</dbReference>
<proteinExistence type="inferred from homology"/>
<dbReference type="Pfam" id="PF03795">
    <property type="entry name" value="YCII"/>
    <property type="match status" value="1"/>
</dbReference>
<protein>
    <submittedName>
        <fullName evidence="3">YciI family protein</fullName>
    </submittedName>
</protein>
<comment type="similarity">
    <text evidence="1">Belongs to the YciI family.</text>
</comment>
<dbReference type="PANTHER" id="PTHR37828:SF1">
    <property type="entry name" value="YCII-RELATED DOMAIN-CONTAINING PROTEIN"/>
    <property type="match status" value="1"/>
</dbReference>
<sequence>MKKFVVFLSNKRRNLMTRELMAEHASYLESLKEKGVLPFCGPCKDGTALMILVADNYEEARSIVEEDPFARVDYYRERKIVEVEEATSENHFLVEKVFATLK</sequence>
<keyword evidence="4" id="KW-1185">Reference proteome</keyword>
<evidence type="ECO:0000313" key="4">
    <source>
        <dbReference type="Proteomes" id="UP001589836"/>
    </source>
</evidence>
<dbReference type="Proteomes" id="UP001589836">
    <property type="component" value="Unassembled WGS sequence"/>
</dbReference>
<comment type="caution">
    <text evidence="3">The sequence shown here is derived from an EMBL/GenBank/DDBJ whole genome shotgun (WGS) entry which is preliminary data.</text>
</comment>
<name>A0ABV6LQC1_9BACI</name>
<evidence type="ECO:0000256" key="1">
    <source>
        <dbReference type="ARBA" id="ARBA00007689"/>
    </source>
</evidence>
<dbReference type="RefSeq" id="WP_377348520.1">
    <property type="nucleotide sequence ID" value="NZ_JBHLTP010000011.1"/>
</dbReference>
<dbReference type="PANTHER" id="PTHR37828">
    <property type="entry name" value="GSR2449 PROTEIN"/>
    <property type="match status" value="1"/>
</dbReference>
<dbReference type="InterPro" id="IPR011008">
    <property type="entry name" value="Dimeric_a/b-barrel"/>
</dbReference>
<evidence type="ECO:0000259" key="2">
    <source>
        <dbReference type="Pfam" id="PF03795"/>
    </source>
</evidence>
<feature type="domain" description="YCII-related" evidence="2">
    <location>
        <begin position="6"/>
        <end position="83"/>
    </location>
</feature>